<gene>
    <name evidence="2" type="ORF">QBC35DRAFT_271463</name>
</gene>
<sequence>MGGLQSLAPRRPSNNLKQSPQSLPRPHRSNIHPIRLSRPYALHDRPHRNKTEWSRNFGASLCSLSAYSTVGDQLRPYPRANLILPLGKRSLKDGRRGCNPFRSHHTQTAEEKGRTVTVTVTSASLPSIALPGINPAEQHTNINTNSQSITVALTLAHTHKHLSPLIPGAPTQNYHTVLVLACGHQPRAVELHPTNRRPPRHAPPQELNFGC</sequence>
<reference evidence="2" key="2">
    <citation type="submission" date="2023-05" db="EMBL/GenBank/DDBJ databases">
        <authorList>
            <consortium name="Lawrence Berkeley National Laboratory"/>
            <person name="Steindorff A."/>
            <person name="Hensen N."/>
            <person name="Bonometti L."/>
            <person name="Westerberg I."/>
            <person name="Brannstrom I.O."/>
            <person name="Guillou S."/>
            <person name="Cros-Aarteil S."/>
            <person name="Calhoun S."/>
            <person name="Haridas S."/>
            <person name="Kuo A."/>
            <person name="Mondo S."/>
            <person name="Pangilinan J."/>
            <person name="Riley R."/>
            <person name="Labutti K."/>
            <person name="Andreopoulos B."/>
            <person name="Lipzen A."/>
            <person name="Chen C."/>
            <person name="Yanf M."/>
            <person name="Daum C."/>
            <person name="Ng V."/>
            <person name="Clum A."/>
            <person name="Ohm R."/>
            <person name="Martin F."/>
            <person name="Silar P."/>
            <person name="Natvig D."/>
            <person name="Lalanne C."/>
            <person name="Gautier V."/>
            <person name="Ament-Velasquez S.L."/>
            <person name="Kruys A."/>
            <person name="Hutchinson M.I."/>
            <person name="Powell A.J."/>
            <person name="Barry K."/>
            <person name="Miller A.N."/>
            <person name="Grigoriev I.V."/>
            <person name="Debuchy R."/>
            <person name="Gladieux P."/>
            <person name="Thoren M.H."/>
            <person name="Johannesson H."/>
        </authorList>
    </citation>
    <scope>NUCLEOTIDE SEQUENCE</scope>
    <source>
        <strain evidence="2">PSN309</strain>
    </source>
</reference>
<name>A0AAN6WRW7_9PEZI</name>
<feature type="region of interest" description="Disordered" evidence="1">
    <location>
        <begin position="191"/>
        <end position="211"/>
    </location>
</feature>
<feature type="compositionally biased region" description="Polar residues" evidence="1">
    <location>
        <begin position="12"/>
        <end position="22"/>
    </location>
</feature>
<evidence type="ECO:0000256" key="1">
    <source>
        <dbReference type="SAM" id="MobiDB-lite"/>
    </source>
</evidence>
<dbReference type="Proteomes" id="UP001302126">
    <property type="component" value="Unassembled WGS sequence"/>
</dbReference>
<accession>A0AAN6WRW7</accession>
<proteinExistence type="predicted"/>
<comment type="caution">
    <text evidence="2">The sequence shown here is derived from an EMBL/GenBank/DDBJ whole genome shotgun (WGS) entry which is preliminary data.</text>
</comment>
<evidence type="ECO:0000313" key="2">
    <source>
        <dbReference type="EMBL" id="KAK4186361.1"/>
    </source>
</evidence>
<keyword evidence="3" id="KW-1185">Reference proteome</keyword>
<evidence type="ECO:0000313" key="3">
    <source>
        <dbReference type="Proteomes" id="UP001302126"/>
    </source>
</evidence>
<feature type="region of interest" description="Disordered" evidence="1">
    <location>
        <begin position="1"/>
        <end position="43"/>
    </location>
</feature>
<organism evidence="2 3">
    <name type="scientific">Podospora australis</name>
    <dbReference type="NCBI Taxonomy" id="1536484"/>
    <lineage>
        <taxon>Eukaryota</taxon>
        <taxon>Fungi</taxon>
        <taxon>Dikarya</taxon>
        <taxon>Ascomycota</taxon>
        <taxon>Pezizomycotina</taxon>
        <taxon>Sordariomycetes</taxon>
        <taxon>Sordariomycetidae</taxon>
        <taxon>Sordariales</taxon>
        <taxon>Podosporaceae</taxon>
        <taxon>Podospora</taxon>
    </lineage>
</organism>
<reference evidence="2" key="1">
    <citation type="journal article" date="2023" name="Mol. Phylogenet. Evol.">
        <title>Genome-scale phylogeny and comparative genomics of the fungal order Sordariales.</title>
        <authorList>
            <person name="Hensen N."/>
            <person name="Bonometti L."/>
            <person name="Westerberg I."/>
            <person name="Brannstrom I.O."/>
            <person name="Guillou S."/>
            <person name="Cros-Aarteil S."/>
            <person name="Calhoun S."/>
            <person name="Haridas S."/>
            <person name="Kuo A."/>
            <person name="Mondo S."/>
            <person name="Pangilinan J."/>
            <person name="Riley R."/>
            <person name="LaButti K."/>
            <person name="Andreopoulos B."/>
            <person name="Lipzen A."/>
            <person name="Chen C."/>
            <person name="Yan M."/>
            <person name="Daum C."/>
            <person name="Ng V."/>
            <person name="Clum A."/>
            <person name="Steindorff A."/>
            <person name="Ohm R.A."/>
            <person name="Martin F."/>
            <person name="Silar P."/>
            <person name="Natvig D.O."/>
            <person name="Lalanne C."/>
            <person name="Gautier V."/>
            <person name="Ament-Velasquez S.L."/>
            <person name="Kruys A."/>
            <person name="Hutchinson M.I."/>
            <person name="Powell A.J."/>
            <person name="Barry K."/>
            <person name="Miller A.N."/>
            <person name="Grigoriev I.V."/>
            <person name="Debuchy R."/>
            <person name="Gladieux P."/>
            <person name="Hiltunen Thoren M."/>
            <person name="Johannesson H."/>
        </authorList>
    </citation>
    <scope>NUCLEOTIDE SEQUENCE</scope>
    <source>
        <strain evidence="2">PSN309</strain>
    </source>
</reference>
<dbReference type="EMBL" id="MU864425">
    <property type="protein sequence ID" value="KAK4186361.1"/>
    <property type="molecule type" value="Genomic_DNA"/>
</dbReference>
<protein>
    <submittedName>
        <fullName evidence="2">Uncharacterized protein</fullName>
    </submittedName>
</protein>
<dbReference type="AlphaFoldDB" id="A0AAN6WRW7"/>